<keyword evidence="5" id="KW-1185">Reference proteome</keyword>
<feature type="transmembrane region" description="Helical" evidence="2">
    <location>
        <begin position="259"/>
        <end position="278"/>
    </location>
</feature>
<feature type="transmembrane region" description="Helical" evidence="2">
    <location>
        <begin position="177"/>
        <end position="198"/>
    </location>
</feature>
<evidence type="ECO:0000256" key="1">
    <source>
        <dbReference type="SAM" id="MobiDB-lite"/>
    </source>
</evidence>
<organism evidence="4 5">
    <name type="scientific">Deinococcus terrestris</name>
    <dbReference type="NCBI Taxonomy" id="2651870"/>
    <lineage>
        <taxon>Bacteria</taxon>
        <taxon>Thermotogati</taxon>
        <taxon>Deinococcota</taxon>
        <taxon>Deinococci</taxon>
        <taxon>Deinococcales</taxon>
        <taxon>Deinococcaceae</taxon>
        <taxon>Deinococcus</taxon>
    </lineage>
</organism>
<dbReference type="RefSeq" id="WP_152869631.1">
    <property type="nucleotide sequence ID" value="NZ_WBSL01000001.1"/>
</dbReference>
<feature type="transmembrane region" description="Helical" evidence="2">
    <location>
        <begin position="290"/>
        <end position="310"/>
    </location>
</feature>
<name>A0A7X1NUS4_9DEIO</name>
<evidence type="ECO:0000256" key="2">
    <source>
        <dbReference type="SAM" id="Phobius"/>
    </source>
</evidence>
<dbReference type="Proteomes" id="UP000484842">
    <property type="component" value="Unassembled WGS sequence"/>
</dbReference>
<keyword evidence="2" id="KW-0812">Transmembrane</keyword>
<dbReference type="Pfam" id="PF13559">
    <property type="entry name" value="DUF4129"/>
    <property type="match status" value="1"/>
</dbReference>
<feature type="transmembrane region" description="Helical" evidence="2">
    <location>
        <begin position="58"/>
        <end position="77"/>
    </location>
</feature>
<dbReference type="InterPro" id="IPR025403">
    <property type="entry name" value="TgpA-like_C"/>
</dbReference>
<feature type="transmembrane region" description="Helical" evidence="2">
    <location>
        <begin position="20"/>
        <end position="46"/>
    </location>
</feature>
<feature type="region of interest" description="Disordered" evidence="1">
    <location>
        <begin position="213"/>
        <end position="244"/>
    </location>
</feature>
<dbReference type="AlphaFoldDB" id="A0A7X1NUS4"/>
<accession>A0A7X1NUS4</accession>
<feature type="region of interest" description="Disordered" evidence="1">
    <location>
        <begin position="320"/>
        <end position="339"/>
    </location>
</feature>
<feature type="transmembrane region" description="Helical" evidence="2">
    <location>
        <begin position="353"/>
        <end position="374"/>
    </location>
</feature>
<feature type="region of interest" description="Disordered" evidence="1">
    <location>
        <begin position="481"/>
        <end position="502"/>
    </location>
</feature>
<keyword evidence="2" id="KW-1133">Transmembrane helix</keyword>
<keyword evidence="2" id="KW-0472">Membrane</keyword>
<feature type="domain" description="Protein-glutamine gamma-glutamyltransferase-like C-terminal" evidence="3">
    <location>
        <begin position="408"/>
        <end position="476"/>
    </location>
</feature>
<evidence type="ECO:0000313" key="5">
    <source>
        <dbReference type="Proteomes" id="UP000484842"/>
    </source>
</evidence>
<feature type="transmembrane region" description="Helical" evidence="2">
    <location>
        <begin position="83"/>
        <end position="104"/>
    </location>
</feature>
<dbReference type="EMBL" id="WBSL01000001">
    <property type="protein sequence ID" value="MPY66188.1"/>
    <property type="molecule type" value="Genomic_DNA"/>
</dbReference>
<sequence length="502" mass="51564">MTTLPVPPARRPLRLDRSWLLLAAPFVAASWLPWWGVLAFFAVLLLIRFDQAAEVVRVPLLLAAACLTALPLLAGVGDGGGNAMGAILAYAALFLPVVLTAAVLHIGLNLLEVGRPAGAVWLALLLLPGVLGLAPSPVFGLPAGLGLGLLALLLCALGSTGREERPARRLTGSGRAVWNAALIGGVLAGLLALGTLALGPSAQPMFSLEGGAATEQQGEAPVSSSESISEGTVMRQRAPSGPLPAEAVQTGVQLPGADLVLLGGMLLLMSVIFLLWRLPKRVVDGPRRLHWWEIAAVAGMLLLGAMLLFYGMTAGGSGGPGAAPSAPAGEAGVGTGETTGEPAPGWALAFASWFNRVAFASAVLLSIAIFLLAWKLRRPTDDDLQVDLSAEEAASPSAPEALHRVRLAYRSAQASLGAAGLGRGPSETPAEHAARASLNLPDLASPLGTLVTAYAPVRYGGRVTDEDAERAEAAARDIAALSAEYRPLTPPDAPDSPSQETP</sequence>
<feature type="compositionally biased region" description="Polar residues" evidence="1">
    <location>
        <begin position="214"/>
        <end position="230"/>
    </location>
</feature>
<evidence type="ECO:0000259" key="3">
    <source>
        <dbReference type="Pfam" id="PF13559"/>
    </source>
</evidence>
<feature type="transmembrane region" description="Helical" evidence="2">
    <location>
        <begin position="139"/>
        <end position="157"/>
    </location>
</feature>
<comment type="caution">
    <text evidence="4">The sequence shown here is derived from an EMBL/GenBank/DDBJ whole genome shotgun (WGS) entry which is preliminary data.</text>
</comment>
<protein>
    <submittedName>
        <fullName evidence="4">DUF4129 domain-containing protein</fullName>
    </submittedName>
</protein>
<gene>
    <name evidence="4" type="ORF">F8S09_05675</name>
</gene>
<feature type="transmembrane region" description="Helical" evidence="2">
    <location>
        <begin position="116"/>
        <end position="133"/>
    </location>
</feature>
<reference evidence="4 5" key="1">
    <citation type="submission" date="2019-10" db="EMBL/GenBank/DDBJ databases">
        <title>Deinococcus sp. isolated from soil.</title>
        <authorList>
            <person name="Li Y."/>
            <person name="Wang J."/>
        </authorList>
    </citation>
    <scope>NUCLEOTIDE SEQUENCE [LARGE SCALE GENOMIC DNA]</scope>
    <source>
        <strain evidence="4 5">SDU3-2</strain>
    </source>
</reference>
<evidence type="ECO:0000313" key="4">
    <source>
        <dbReference type="EMBL" id="MPY66188.1"/>
    </source>
</evidence>
<proteinExistence type="predicted"/>